<gene>
    <name evidence="2" type="ORF">PHMEG_00015351</name>
</gene>
<comment type="caution">
    <text evidence="2">The sequence shown here is derived from an EMBL/GenBank/DDBJ whole genome shotgun (WGS) entry which is preliminary data.</text>
</comment>
<dbReference type="EMBL" id="NBNE01002080">
    <property type="protein sequence ID" value="OWZ11598.1"/>
    <property type="molecule type" value="Genomic_DNA"/>
</dbReference>
<keyword evidence="3" id="KW-1185">Reference proteome</keyword>
<organism evidence="2 3">
    <name type="scientific">Phytophthora megakarya</name>
    <dbReference type="NCBI Taxonomy" id="4795"/>
    <lineage>
        <taxon>Eukaryota</taxon>
        <taxon>Sar</taxon>
        <taxon>Stramenopiles</taxon>
        <taxon>Oomycota</taxon>
        <taxon>Peronosporomycetes</taxon>
        <taxon>Peronosporales</taxon>
        <taxon>Peronosporaceae</taxon>
        <taxon>Phytophthora</taxon>
    </lineage>
</organism>
<evidence type="ECO:0000313" key="2">
    <source>
        <dbReference type="EMBL" id="OWZ11598.1"/>
    </source>
</evidence>
<feature type="compositionally biased region" description="Polar residues" evidence="1">
    <location>
        <begin position="23"/>
        <end position="33"/>
    </location>
</feature>
<evidence type="ECO:0000313" key="3">
    <source>
        <dbReference type="Proteomes" id="UP000198211"/>
    </source>
</evidence>
<evidence type="ECO:0000256" key="1">
    <source>
        <dbReference type="SAM" id="MobiDB-lite"/>
    </source>
</evidence>
<dbReference type="AlphaFoldDB" id="A0A225W330"/>
<protein>
    <submittedName>
        <fullName evidence="2">Uncharacterized protein</fullName>
    </submittedName>
</protein>
<dbReference type="Proteomes" id="UP000198211">
    <property type="component" value="Unassembled WGS sequence"/>
</dbReference>
<proteinExistence type="predicted"/>
<name>A0A225W330_9STRA</name>
<sequence length="122" mass="13922">MHQRNQAKERLLEEMLDAMRASAGTTYQRQQPELHTPETVINGPKEKARREMQELVYTPGPKQQRPKSTITIYLVENASRELPYHCHTCAEMTGLCGGFGAARAYVSHCRQYHYQAPKCASN</sequence>
<feature type="region of interest" description="Disordered" evidence="1">
    <location>
        <begin position="23"/>
        <end position="45"/>
    </location>
</feature>
<accession>A0A225W330</accession>
<reference evidence="3" key="1">
    <citation type="submission" date="2017-03" db="EMBL/GenBank/DDBJ databases">
        <title>Phytopthora megakarya and P. palmivora, two closely related causual agents of cacao black pod achieved similar genome size and gene model numbers by different mechanisms.</title>
        <authorList>
            <person name="Ali S."/>
            <person name="Shao J."/>
            <person name="Larry D.J."/>
            <person name="Kronmiller B."/>
            <person name="Shen D."/>
            <person name="Strem M.D."/>
            <person name="Melnick R.L."/>
            <person name="Guiltinan M.J."/>
            <person name="Tyler B.M."/>
            <person name="Meinhardt L.W."/>
            <person name="Bailey B.A."/>
        </authorList>
    </citation>
    <scope>NUCLEOTIDE SEQUENCE [LARGE SCALE GENOMIC DNA]</scope>
    <source>
        <strain evidence="3">zdho120</strain>
    </source>
</reference>